<reference evidence="2" key="1">
    <citation type="journal article" date="2019" name="Int. J. Syst. Evol. Microbiol.">
        <title>The Global Catalogue of Microorganisms (GCM) 10K type strain sequencing project: providing services to taxonomists for standard genome sequencing and annotation.</title>
        <authorList>
            <consortium name="The Broad Institute Genomics Platform"/>
            <consortium name="The Broad Institute Genome Sequencing Center for Infectious Disease"/>
            <person name="Wu L."/>
            <person name="Ma J."/>
        </authorList>
    </citation>
    <scope>NUCLEOTIDE SEQUENCE [LARGE SCALE GENOMIC DNA]</scope>
    <source>
        <strain evidence="2">KACC 12508</strain>
    </source>
</reference>
<keyword evidence="2" id="KW-1185">Reference proteome</keyword>
<evidence type="ECO:0000313" key="2">
    <source>
        <dbReference type="Proteomes" id="UP001596542"/>
    </source>
</evidence>
<dbReference type="RefSeq" id="WP_382272880.1">
    <property type="nucleotide sequence ID" value="NZ_JBHTBU010000002.1"/>
</dbReference>
<name>A0ABW2IF95_9BURK</name>
<evidence type="ECO:0000313" key="1">
    <source>
        <dbReference type="EMBL" id="MFC7289601.1"/>
    </source>
</evidence>
<accession>A0ABW2IF95</accession>
<dbReference type="EMBL" id="JBHTBU010000002">
    <property type="protein sequence ID" value="MFC7289601.1"/>
    <property type="molecule type" value="Genomic_DNA"/>
</dbReference>
<proteinExistence type="predicted"/>
<comment type="caution">
    <text evidence="1">The sequence shown here is derived from an EMBL/GenBank/DDBJ whole genome shotgun (WGS) entry which is preliminary data.</text>
</comment>
<gene>
    <name evidence="1" type="ORF">ACFQPC_16255</name>
</gene>
<sequence>MTKLEAKSPIDSTKSEGLYQNITLNDIQLAGAYYPILIELARHKHCLTYGELVQKVKELHPDNDVVKNAIPTSAGRKLDVVRIFTKERNLPDVTALIINKAEGECGSFYTDHFDPVKTREEVFAFAWDDVSVEFDLFVSKVTVSATPRKQRKESEAAELLYAYYKENRSKLPTSINKKRDFIMALLIEGFSPDEAFLQVNS</sequence>
<organism evidence="1 2">
    <name type="scientific">Herminiimonas glaciei</name>
    <dbReference type="NCBI Taxonomy" id="523788"/>
    <lineage>
        <taxon>Bacteria</taxon>
        <taxon>Pseudomonadati</taxon>
        <taxon>Pseudomonadota</taxon>
        <taxon>Betaproteobacteria</taxon>
        <taxon>Burkholderiales</taxon>
        <taxon>Oxalobacteraceae</taxon>
        <taxon>Herminiimonas</taxon>
    </lineage>
</organism>
<protein>
    <submittedName>
        <fullName evidence="1">Uncharacterized protein</fullName>
    </submittedName>
</protein>
<dbReference type="Proteomes" id="UP001596542">
    <property type="component" value="Unassembled WGS sequence"/>
</dbReference>